<dbReference type="EMBL" id="CAADGH010000015">
    <property type="protein sequence ID" value="VFK75078.1"/>
    <property type="molecule type" value="Genomic_DNA"/>
</dbReference>
<evidence type="ECO:0000313" key="4">
    <source>
        <dbReference type="EMBL" id="VFK75078.1"/>
    </source>
</evidence>
<keyword evidence="1" id="KW-0472">Membrane</keyword>
<dbReference type="EMBL" id="CAADFO010000016">
    <property type="protein sequence ID" value="VFK25814.1"/>
    <property type="molecule type" value="Genomic_DNA"/>
</dbReference>
<evidence type="ECO:0000313" key="2">
    <source>
        <dbReference type="EMBL" id="VFK25814.1"/>
    </source>
</evidence>
<organism evidence="2">
    <name type="scientific">Candidatus Kentrum sp. MB</name>
    <dbReference type="NCBI Taxonomy" id="2138164"/>
    <lineage>
        <taxon>Bacteria</taxon>
        <taxon>Pseudomonadati</taxon>
        <taxon>Pseudomonadota</taxon>
        <taxon>Gammaproteobacteria</taxon>
        <taxon>Candidatus Kentrum</taxon>
    </lineage>
</organism>
<feature type="transmembrane region" description="Helical" evidence="1">
    <location>
        <begin position="12"/>
        <end position="31"/>
    </location>
</feature>
<evidence type="ECO:0000313" key="3">
    <source>
        <dbReference type="EMBL" id="VFK27172.1"/>
    </source>
</evidence>
<accession>A0A450X8Z9</accession>
<keyword evidence="1" id="KW-0812">Transmembrane</keyword>
<reference evidence="2" key="1">
    <citation type="submission" date="2019-02" db="EMBL/GenBank/DDBJ databases">
        <authorList>
            <person name="Gruber-Vodicka R. H."/>
            <person name="Seah K. B. B."/>
        </authorList>
    </citation>
    <scope>NUCLEOTIDE SEQUENCE</scope>
    <source>
        <strain evidence="2">BECK_BZ197</strain>
        <strain evidence="4">BECK_BZ198</strain>
        <strain evidence="3">BECK_BZ199</strain>
    </source>
</reference>
<protein>
    <submittedName>
        <fullName evidence="2">Uncharacterized protein</fullName>
    </submittedName>
</protein>
<sequence>MVKYNTNLFNRIFAFIFISALPIIFTTPISADGNLGYLGYLEEERQEIGRIVERYRSMSDDKLVRSPYIRTKDGKLHVDLMLRTTYEIDILGPKPFIEEPDRREHIVYRVIERKEYRVPAASMDKVKERLYTIRFVEEFVKTPKHVAREYRAKQVTRGNTVHVFEEWDAIGYGKDRK</sequence>
<evidence type="ECO:0000256" key="1">
    <source>
        <dbReference type="SAM" id="Phobius"/>
    </source>
</evidence>
<keyword evidence="1" id="KW-1133">Transmembrane helix</keyword>
<dbReference type="AlphaFoldDB" id="A0A450X8Z9"/>
<name>A0A450X8Z9_9GAMM</name>
<proteinExistence type="predicted"/>
<gene>
    <name evidence="2" type="ORF">BECKMB1821G_GA0114241_101615</name>
    <name evidence="4" type="ORF">BECKMB1821H_GA0114242_101515</name>
    <name evidence="3" type="ORF">BECKMB1821I_GA0114274_100266</name>
</gene>
<dbReference type="EMBL" id="CAADFQ010000002">
    <property type="protein sequence ID" value="VFK27172.1"/>
    <property type="molecule type" value="Genomic_DNA"/>
</dbReference>